<dbReference type="CDD" id="cd13401">
    <property type="entry name" value="Slt70-like"/>
    <property type="match status" value="1"/>
</dbReference>
<evidence type="ECO:0000256" key="1">
    <source>
        <dbReference type="ARBA" id="ARBA00007734"/>
    </source>
</evidence>
<evidence type="ECO:0000256" key="2">
    <source>
        <dbReference type="ARBA" id="ARBA00009387"/>
    </source>
</evidence>
<dbReference type="RefSeq" id="WP_374832249.1">
    <property type="nucleotide sequence ID" value="NZ_JBHEEZ010000014.1"/>
</dbReference>
<evidence type="ECO:0000313" key="7">
    <source>
        <dbReference type="Proteomes" id="UP001596042"/>
    </source>
</evidence>
<feature type="region of interest" description="Disordered" evidence="4">
    <location>
        <begin position="19"/>
        <end position="46"/>
    </location>
</feature>
<protein>
    <submittedName>
        <fullName evidence="6">Lytic transglycosylase domain-containing protein</fullName>
    </submittedName>
</protein>
<dbReference type="InterPro" id="IPR023346">
    <property type="entry name" value="Lysozyme-like_dom_sf"/>
</dbReference>
<comment type="similarity">
    <text evidence="1">Belongs to the transglycosylase Slt family.</text>
</comment>
<proteinExistence type="inferred from homology"/>
<dbReference type="SUPFAM" id="SSF48435">
    <property type="entry name" value="Bacterial muramidases"/>
    <property type="match status" value="1"/>
</dbReference>
<dbReference type="EMBL" id="JBHSEL010000031">
    <property type="protein sequence ID" value="MFC4624119.1"/>
    <property type="molecule type" value="Genomic_DNA"/>
</dbReference>
<dbReference type="Proteomes" id="UP001596042">
    <property type="component" value="Unassembled WGS sequence"/>
</dbReference>
<sequence>MTGFPALFALADPAGVPTAPMEQGFAPSAARQSPTSLIMPPAPDAPAPQAEQLKLGLDMLSAKDVPAALASRDSLPVGSLDRQILSWAIATSGQDTVPSVEIIATAQELAGWPGIAQLQRHVERALLRENAPAAVVFQAIRDNHPQTTEGVIALTRAYLASGKEAEAKALLAPWWRNQSLGVEDEQKILSEFGALLSKEDHQQRFLRAIFRNRLQSAKLLAEPANMQPLYIAFVATSQRSPNATKALANVPANLRNNPATIFLKARQLRRADRDVEAAKLILTLPRTAEALIDPDAWWDERRILSRSLIDMGKPKLAYDVVAHHAAETPAIAAEAEFHAGWYALRFLKQPKLAARHFEKIAAISSRPQSASRAYYWLGRAVDAGAEGDAKAFYRRSAHFGTTFYGQLAAARLKEKAPELNQPTATDIERSRFEKRIAVQAIRRLQAIGYGYRAAPLYIALAQDLGNVGELALLANLAASNNNHYLALRVGKIAALRGLDVGALSHPLGAIPDTAMIDSAGKALSYAIARQESEFNIGAVSTAGARGLLQIMPATAKSVATRNGLDYAPQRLTSDAAYNATLGAHFLAEQLKKFGGSYVLTIAAYNAGPKRAQEWMARLGDPRNKSIEEVVDWIERIPFSETRNYVHRVMENYEVYKTLLTGNADIEKDLTAGRQ</sequence>
<organism evidence="6 7">
    <name type="scientific">Daeguia caeni</name>
    <dbReference type="NCBI Taxonomy" id="439612"/>
    <lineage>
        <taxon>Bacteria</taxon>
        <taxon>Pseudomonadati</taxon>
        <taxon>Pseudomonadota</taxon>
        <taxon>Alphaproteobacteria</taxon>
        <taxon>Hyphomicrobiales</taxon>
        <taxon>Brucellaceae</taxon>
        <taxon>Daeguia</taxon>
    </lineage>
</organism>
<comment type="caution">
    <text evidence="6">The sequence shown here is derived from an EMBL/GenBank/DDBJ whole genome shotgun (WGS) entry which is preliminary data.</text>
</comment>
<evidence type="ECO:0000259" key="5">
    <source>
        <dbReference type="Pfam" id="PF01464"/>
    </source>
</evidence>
<dbReference type="Gene3D" id="1.25.20.10">
    <property type="entry name" value="Bacterial muramidases"/>
    <property type="match status" value="1"/>
</dbReference>
<keyword evidence="7" id="KW-1185">Reference proteome</keyword>
<reference evidence="7" key="1">
    <citation type="journal article" date="2019" name="Int. J. Syst. Evol. Microbiol.">
        <title>The Global Catalogue of Microorganisms (GCM) 10K type strain sequencing project: providing services to taxonomists for standard genome sequencing and annotation.</title>
        <authorList>
            <consortium name="The Broad Institute Genomics Platform"/>
            <consortium name="The Broad Institute Genome Sequencing Center for Infectious Disease"/>
            <person name="Wu L."/>
            <person name="Ma J."/>
        </authorList>
    </citation>
    <scope>NUCLEOTIDE SEQUENCE [LARGE SCALE GENOMIC DNA]</scope>
    <source>
        <strain evidence="7">CGMCC 1.15731</strain>
    </source>
</reference>
<dbReference type="InterPro" id="IPR008258">
    <property type="entry name" value="Transglycosylase_SLT_dom_1"/>
</dbReference>
<evidence type="ECO:0000313" key="6">
    <source>
        <dbReference type="EMBL" id="MFC4624119.1"/>
    </source>
</evidence>
<dbReference type="PANTHER" id="PTHR37423:SF2">
    <property type="entry name" value="MEMBRANE-BOUND LYTIC MUREIN TRANSGLYCOSYLASE C"/>
    <property type="match status" value="1"/>
</dbReference>
<comment type="similarity">
    <text evidence="2">Belongs to the virb1 family.</text>
</comment>
<feature type="domain" description="Transglycosylase SLT" evidence="5">
    <location>
        <begin position="522"/>
        <end position="620"/>
    </location>
</feature>
<gene>
    <name evidence="6" type="ORF">ACFO1V_02580</name>
</gene>
<dbReference type="Gene3D" id="1.10.530.10">
    <property type="match status" value="1"/>
</dbReference>
<evidence type="ECO:0000256" key="3">
    <source>
        <dbReference type="ARBA" id="ARBA00022729"/>
    </source>
</evidence>
<dbReference type="PANTHER" id="PTHR37423">
    <property type="entry name" value="SOLUBLE LYTIC MUREIN TRANSGLYCOSYLASE-RELATED"/>
    <property type="match status" value="1"/>
</dbReference>
<keyword evidence="3" id="KW-0732">Signal</keyword>
<dbReference type="Pfam" id="PF01464">
    <property type="entry name" value="SLT"/>
    <property type="match status" value="1"/>
</dbReference>
<dbReference type="InterPro" id="IPR008939">
    <property type="entry name" value="Lytic_TGlycosylase_superhlx_U"/>
</dbReference>
<name>A0ABV9H148_9HYPH</name>
<dbReference type="SUPFAM" id="SSF53955">
    <property type="entry name" value="Lysozyme-like"/>
    <property type="match status" value="1"/>
</dbReference>
<accession>A0ABV9H148</accession>
<evidence type="ECO:0000256" key="4">
    <source>
        <dbReference type="SAM" id="MobiDB-lite"/>
    </source>
</evidence>